<keyword evidence="1" id="KW-0472">Membrane</keyword>
<dbReference type="EC" id="3.1.-.-" evidence="3"/>
<dbReference type="Pfam" id="PF00149">
    <property type="entry name" value="Metallophos"/>
    <property type="match status" value="1"/>
</dbReference>
<feature type="transmembrane region" description="Helical" evidence="1">
    <location>
        <begin position="12"/>
        <end position="31"/>
    </location>
</feature>
<gene>
    <name evidence="3" type="ORF">BHLFYP23_00376</name>
</gene>
<organism evidence="3">
    <name type="scientific">Blautia hansenii</name>
    <name type="common">Ruminococcus hansenii</name>
    <dbReference type="NCBI Taxonomy" id="1322"/>
    <lineage>
        <taxon>Bacteria</taxon>
        <taxon>Bacillati</taxon>
        <taxon>Bacillota</taxon>
        <taxon>Clostridia</taxon>
        <taxon>Lachnospirales</taxon>
        <taxon>Lachnospiraceae</taxon>
        <taxon>Blautia</taxon>
    </lineage>
</organism>
<evidence type="ECO:0000256" key="1">
    <source>
        <dbReference type="SAM" id="Phobius"/>
    </source>
</evidence>
<dbReference type="PANTHER" id="PTHR31302">
    <property type="entry name" value="TRANSMEMBRANE PROTEIN WITH METALLOPHOSPHOESTERASE DOMAIN-RELATED"/>
    <property type="match status" value="1"/>
</dbReference>
<sequence length="368" mass="41817">MYHGFGKFIRGKGFSILFYLVSVLLMFYLTVKIGSVAEYVFSVDIYSAVFVVLAVLMFYMLCYFSSKKAEKRAKNLYEVCGVVLCVLLNLTMCFLVFDFLNIFVPFEKAGWCLIPTAAGVLLSAYGFFHARHLTVKKYQIQLGEKKLNKRLVLLSDIHTGSFVNEKHLEKIIEKVNELNADLIFIAGDTFDVKAFECCNLPKLEEIFRRLRSKEGVYASLGNHDPLSSEKNVREFFEKSGICLLTDKCAETQDFYIIGREDVTSCPDRKSLAEILPKKRGRKPEILLEHNPGGIEEAIENKVTLVLCGHTHKGQFFPATFFTRLAYGKKDFYGYAKREETQSIVSAGTGYFQMPMRIGSNSEIVLIEV</sequence>
<dbReference type="RefSeq" id="WP_003019542.1">
    <property type="nucleotide sequence ID" value="NZ_CACRSY010000014.1"/>
</dbReference>
<feature type="transmembrane region" description="Helical" evidence="1">
    <location>
        <begin position="43"/>
        <end position="64"/>
    </location>
</feature>
<dbReference type="AlphaFoldDB" id="A0A6N2UGV3"/>
<keyword evidence="1" id="KW-0812">Transmembrane</keyword>
<name>A0A6N2UGV3_BLAHA</name>
<feature type="domain" description="Calcineurin-like phosphoesterase" evidence="2">
    <location>
        <begin position="150"/>
        <end position="312"/>
    </location>
</feature>
<dbReference type="GO" id="GO:0016787">
    <property type="term" value="F:hydrolase activity"/>
    <property type="evidence" value="ECO:0007669"/>
    <property type="project" value="UniProtKB-KW"/>
</dbReference>
<evidence type="ECO:0000259" key="2">
    <source>
        <dbReference type="Pfam" id="PF00149"/>
    </source>
</evidence>
<keyword evidence="1" id="KW-1133">Transmembrane helix</keyword>
<dbReference type="InterPro" id="IPR004843">
    <property type="entry name" value="Calcineurin-like_PHP"/>
</dbReference>
<dbReference type="EMBL" id="CACRSY010000014">
    <property type="protein sequence ID" value="VYT15631.1"/>
    <property type="molecule type" value="Genomic_DNA"/>
</dbReference>
<keyword evidence="3" id="KW-0378">Hydrolase</keyword>
<accession>A0A6N2UGV3</accession>
<reference evidence="3" key="1">
    <citation type="submission" date="2019-11" db="EMBL/GenBank/DDBJ databases">
        <authorList>
            <person name="Feng L."/>
        </authorList>
    </citation>
    <scope>NUCLEOTIDE SEQUENCE</scope>
    <source>
        <strain evidence="3">BhanseniiLFYP23</strain>
    </source>
</reference>
<feature type="transmembrane region" description="Helical" evidence="1">
    <location>
        <begin position="76"/>
        <end position="97"/>
    </location>
</feature>
<evidence type="ECO:0000313" key="3">
    <source>
        <dbReference type="EMBL" id="VYT15631.1"/>
    </source>
</evidence>
<dbReference type="InterPro" id="IPR029052">
    <property type="entry name" value="Metallo-depent_PP-like"/>
</dbReference>
<protein>
    <submittedName>
        <fullName evidence="3">Putative metallophosphoesterase</fullName>
        <ecNumber evidence="3">3.1.-.-</ecNumber>
    </submittedName>
</protein>
<feature type="transmembrane region" description="Helical" evidence="1">
    <location>
        <begin position="109"/>
        <end position="128"/>
    </location>
</feature>
<dbReference type="Gene3D" id="3.60.21.10">
    <property type="match status" value="1"/>
</dbReference>
<proteinExistence type="predicted"/>
<dbReference type="CDD" id="cd07385">
    <property type="entry name" value="MPP_YkuE_C"/>
    <property type="match status" value="1"/>
</dbReference>
<dbReference type="InterPro" id="IPR051158">
    <property type="entry name" value="Metallophosphoesterase_sf"/>
</dbReference>
<dbReference type="SUPFAM" id="SSF56300">
    <property type="entry name" value="Metallo-dependent phosphatases"/>
    <property type="match status" value="1"/>
</dbReference>
<dbReference type="PANTHER" id="PTHR31302:SF0">
    <property type="entry name" value="TRANSMEMBRANE PROTEIN WITH METALLOPHOSPHOESTERASE DOMAIN"/>
    <property type="match status" value="1"/>
</dbReference>